<evidence type="ECO:0000313" key="1">
    <source>
        <dbReference type="EMBL" id="SNV52076.1"/>
    </source>
</evidence>
<dbReference type="EMBL" id="LT906468">
    <property type="protein sequence ID" value="SNV52076.1"/>
    <property type="molecule type" value="Genomic_DNA"/>
</dbReference>
<evidence type="ECO:0000313" key="2">
    <source>
        <dbReference type="Proteomes" id="UP000215355"/>
    </source>
</evidence>
<dbReference type="Proteomes" id="UP000215355">
    <property type="component" value="Chromosome 1"/>
</dbReference>
<proteinExistence type="predicted"/>
<dbReference type="KEGG" id="smiz:4412673_02607"/>
<dbReference type="AlphaFoldDB" id="A0AAJ4XC68"/>
<protein>
    <submittedName>
        <fullName evidence="1">Uncharacterized protein</fullName>
    </submittedName>
</protein>
<reference evidence="1 2" key="1">
    <citation type="submission" date="2017-06" db="EMBL/GenBank/DDBJ databases">
        <authorList>
            <consortium name="Pathogen Informatics"/>
        </authorList>
    </citation>
    <scope>NUCLEOTIDE SEQUENCE [LARGE SCALE GENOMIC DNA]</scope>
    <source>
        <strain evidence="1 2">NCTC12149</strain>
    </source>
</reference>
<organism evidence="1 2">
    <name type="scientific">Sphingobacterium mizutaii</name>
    <dbReference type="NCBI Taxonomy" id="1010"/>
    <lineage>
        <taxon>Bacteria</taxon>
        <taxon>Pseudomonadati</taxon>
        <taxon>Bacteroidota</taxon>
        <taxon>Sphingobacteriia</taxon>
        <taxon>Sphingobacteriales</taxon>
        <taxon>Sphingobacteriaceae</taxon>
        <taxon>Sphingobacterium</taxon>
    </lineage>
</organism>
<dbReference type="RefSeq" id="WP_093097502.1">
    <property type="nucleotide sequence ID" value="NZ_FNGK01000001.1"/>
</dbReference>
<name>A0AAJ4XC68_9SPHI</name>
<sequence length="749" mass="81803">MRRIKARVIRNIGTEAQWLQKNQILGDGEIALVRFGGRVRIKVGNGTLNFSGLGYQDNDLKISEATPSFPFISGEGPAPEGIYLANGSGVYNGNIQVDTTNRVVVLIWDGVSELKKVETFIPPPSGKDTFNPLGTELANERATAGYVQPALSILKNSNNLADNSKMIRGAYIFDDGRLVGSDNSICLPAFNIDTSKTHISISGAGSLPSSFASGVFFNSVGEPFVRTKDRLNIPIPEGAVKFAPTIANTSGIGVNPTNSVYKNTLMINYGPSALPYEQYGSVVDPAKIPKGYFEEAKTAIKYNYIIATRNSENYNSIRNIIKGISDASERNRYLIIVPAGRWFEYDLQGKKFVDVAGFGMGKYGTTLFCNGNDSSKIAPSDSYYADARGKALSAVNISQIHVVFAKEETNYSNLTLEVTRGKYAAHIDNPTWKNLLFKNVWFKEDGNSSYPIGIGLHGGQTLEFDDCVSERFPYYGPYDNNGQPANYNDNINGRHAIFFHNTTNQSEPCHLIVRRMKMINCGYINVDECGSNQNDTVDLIDCHTNDIGQIAFMVDINGNKDTLWVNPDTGLNEPDPKKVPYNILVNATGTRVDHVVDRSAANFNAPYNTGGQRPGWKDVLISDYFGVAVVNTTETILKGEVLSFASVENNSIAIPYANKFQNFNEGQILGTALENASNGQVKYVPVGKYAETLVNGAIGAGDINKKIVWDEVNKYMKADPSADIRNIQGSALTSKSSGSSYGIVKLIKT</sequence>
<accession>A0AAJ4XC68</accession>
<gene>
    <name evidence="1" type="ORF">SAMEA4412673_02607</name>
</gene>